<feature type="coiled-coil region" evidence="3">
    <location>
        <begin position="39"/>
        <end position="77"/>
    </location>
</feature>
<dbReference type="CDD" id="cd03590">
    <property type="entry name" value="CLECT_DC-SIGN_like"/>
    <property type="match status" value="1"/>
</dbReference>
<dbReference type="InterPro" id="IPR018378">
    <property type="entry name" value="C-type_lectin_CS"/>
</dbReference>
<reference evidence="5" key="2">
    <citation type="submission" date="2025-09" db="UniProtKB">
        <authorList>
            <consortium name="Ensembl"/>
        </authorList>
    </citation>
    <scope>IDENTIFICATION</scope>
</reference>
<dbReference type="AlphaFoldDB" id="A0A3Q2QUX1"/>
<dbReference type="GO" id="GO:0030246">
    <property type="term" value="F:carbohydrate binding"/>
    <property type="evidence" value="ECO:0007669"/>
    <property type="project" value="UniProtKB-KW"/>
</dbReference>
<dbReference type="STRING" id="8078.ENSFHEP00000031559"/>
<dbReference type="InterPro" id="IPR016186">
    <property type="entry name" value="C-type_lectin-like/link_sf"/>
</dbReference>
<evidence type="ECO:0000313" key="5">
    <source>
        <dbReference type="Ensembl" id="ENSFHEP00000031559.1"/>
    </source>
</evidence>
<name>A0A3Q2QUX1_FUNHE</name>
<dbReference type="PROSITE" id="PS00615">
    <property type="entry name" value="C_TYPE_LECTIN_1"/>
    <property type="match status" value="1"/>
</dbReference>
<protein>
    <submittedName>
        <fullName evidence="5">C-type lectin domain family 4 member M-like</fullName>
    </submittedName>
</protein>
<accession>A0A3Q2QUX1</accession>
<dbReference type="SMART" id="SM00034">
    <property type="entry name" value="CLECT"/>
    <property type="match status" value="1"/>
</dbReference>
<dbReference type="Proteomes" id="UP000265000">
    <property type="component" value="Unplaced"/>
</dbReference>
<evidence type="ECO:0000256" key="3">
    <source>
        <dbReference type="SAM" id="Coils"/>
    </source>
</evidence>
<dbReference type="Ensembl" id="ENSFHET00000024110.1">
    <property type="protein sequence ID" value="ENSFHEP00000031559.1"/>
    <property type="gene ID" value="ENSFHEG00000017529.1"/>
</dbReference>
<dbReference type="PROSITE" id="PS50041">
    <property type="entry name" value="C_TYPE_LECTIN_2"/>
    <property type="match status" value="1"/>
</dbReference>
<proteinExistence type="predicted"/>
<organism evidence="5 6">
    <name type="scientific">Fundulus heteroclitus</name>
    <name type="common">Killifish</name>
    <name type="synonym">Mummichog</name>
    <dbReference type="NCBI Taxonomy" id="8078"/>
    <lineage>
        <taxon>Eukaryota</taxon>
        <taxon>Metazoa</taxon>
        <taxon>Chordata</taxon>
        <taxon>Craniata</taxon>
        <taxon>Vertebrata</taxon>
        <taxon>Euteleostomi</taxon>
        <taxon>Actinopterygii</taxon>
        <taxon>Neopterygii</taxon>
        <taxon>Teleostei</taxon>
        <taxon>Neoteleostei</taxon>
        <taxon>Acanthomorphata</taxon>
        <taxon>Ovalentaria</taxon>
        <taxon>Atherinomorphae</taxon>
        <taxon>Cyprinodontiformes</taxon>
        <taxon>Fundulidae</taxon>
        <taxon>Fundulus</taxon>
    </lineage>
</organism>
<keyword evidence="1" id="KW-0430">Lectin</keyword>
<dbReference type="SUPFAM" id="SSF56436">
    <property type="entry name" value="C-type lectin-like"/>
    <property type="match status" value="1"/>
</dbReference>
<evidence type="ECO:0000313" key="6">
    <source>
        <dbReference type="Proteomes" id="UP000265000"/>
    </source>
</evidence>
<keyword evidence="3" id="KW-0175">Coiled coil</keyword>
<dbReference type="Gene3D" id="3.10.100.10">
    <property type="entry name" value="Mannose-Binding Protein A, subunit A"/>
    <property type="match status" value="1"/>
</dbReference>
<evidence type="ECO:0000256" key="1">
    <source>
        <dbReference type="ARBA" id="ARBA00022734"/>
    </source>
</evidence>
<reference evidence="5" key="1">
    <citation type="submission" date="2025-08" db="UniProtKB">
        <authorList>
            <consortium name="Ensembl"/>
        </authorList>
    </citation>
    <scope>IDENTIFICATION</scope>
</reference>
<dbReference type="InterPro" id="IPR033989">
    <property type="entry name" value="CD209-like_CTLD"/>
</dbReference>
<dbReference type="InterPro" id="IPR016187">
    <property type="entry name" value="CTDL_fold"/>
</dbReference>
<dbReference type="GeneTree" id="ENSGT01020000230338"/>
<evidence type="ECO:0000256" key="2">
    <source>
        <dbReference type="ARBA" id="ARBA00023157"/>
    </source>
</evidence>
<feature type="domain" description="C-type lectin" evidence="4">
    <location>
        <begin position="98"/>
        <end position="214"/>
    </location>
</feature>
<dbReference type="InterPro" id="IPR001304">
    <property type="entry name" value="C-type_lectin-like"/>
</dbReference>
<evidence type="ECO:0000259" key="4">
    <source>
        <dbReference type="PROSITE" id="PS50041"/>
    </source>
</evidence>
<dbReference type="PANTHER" id="PTHR22803">
    <property type="entry name" value="MANNOSE, PHOSPHOLIPASE, LECTIN RECEPTOR RELATED"/>
    <property type="match status" value="1"/>
</dbReference>
<keyword evidence="2" id="KW-1015">Disulfide bond</keyword>
<dbReference type="Pfam" id="PF00059">
    <property type="entry name" value="Lectin_C"/>
    <property type="match status" value="1"/>
</dbReference>
<keyword evidence="6" id="KW-1185">Reference proteome</keyword>
<sequence length="215" mass="24303">MNRLASTDAPRANHNALNQNRKDILNGENGRLRSELVALSVEKQRVEVLLRNLTEHNQQLQQSYESLTAERDKLVARLQTQRSPDAKRLLCPTHWRVFEAKCYFVSTAKKNWTESRRACIAEGADLLIINRKSVLEILFSPGSFEQNAWIGLTDSLTEGVWTWVDGTPVTTTYWGTGQPNSHGGDQDCGELVQSELNGGWNDDGCFAQQLWICEK</sequence>
<dbReference type="InterPro" id="IPR050111">
    <property type="entry name" value="C-type_lectin/snaclec_domain"/>
</dbReference>